<accession>A0ABT9EJS1</accession>
<proteinExistence type="predicted"/>
<evidence type="ECO:0000313" key="1">
    <source>
        <dbReference type="EMBL" id="MDP1027095.1"/>
    </source>
</evidence>
<evidence type="ECO:0008006" key="3">
    <source>
        <dbReference type="Google" id="ProtNLM"/>
    </source>
</evidence>
<dbReference type="Proteomes" id="UP001230685">
    <property type="component" value="Unassembled WGS sequence"/>
</dbReference>
<sequence length="239" mass="25765">MPPVAAAICVALSRVAAEEGEPPSLRPSKPPLAASAATAAGFVPPGWALERSVQGDLNRDGKPDIAAVLKGADPNCIVHIEGISTPLDTNPRVLLVAFGQAGGYRLQLANAAVIPRIDDRYMDDPFAPDALTIRGDVLRLGLSYWRSMGGWTTYTSTLAFRWDGARFRLIGFDKEALQRNSGETETLSANFVTARVKIVTGSMEDDVASKTRWQRTKQVPASLETIGDGLAFELQRSDR</sequence>
<protein>
    <recommendedName>
        <fullName evidence="3">VCBS repeat-containing protein</fullName>
    </recommendedName>
</protein>
<name>A0ABT9EJS1_9SPHN</name>
<evidence type="ECO:0000313" key="2">
    <source>
        <dbReference type="Proteomes" id="UP001230685"/>
    </source>
</evidence>
<gene>
    <name evidence="1" type="ORF">Q5H91_07715</name>
</gene>
<organism evidence="1 2">
    <name type="scientific">Sphingomonas aurea</name>
    <dbReference type="NCBI Taxonomy" id="3063994"/>
    <lineage>
        <taxon>Bacteria</taxon>
        <taxon>Pseudomonadati</taxon>
        <taxon>Pseudomonadota</taxon>
        <taxon>Alphaproteobacteria</taxon>
        <taxon>Sphingomonadales</taxon>
        <taxon>Sphingomonadaceae</taxon>
        <taxon>Sphingomonas</taxon>
    </lineage>
</organism>
<keyword evidence="2" id="KW-1185">Reference proteome</keyword>
<comment type="caution">
    <text evidence="1">The sequence shown here is derived from an EMBL/GenBank/DDBJ whole genome shotgun (WGS) entry which is preliminary data.</text>
</comment>
<dbReference type="EMBL" id="JAUUDS010000002">
    <property type="protein sequence ID" value="MDP1027095.1"/>
    <property type="molecule type" value="Genomic_DNA"/>
</dbReference>
<reference evidence="1 2" key="1">
    <citation type="submission" date="2023-07" db="EMBL/GenBank/DDBJ databases">
        <authorList>
            <person name="Kim M.K."/>
        </authorList>
    </citation>
    <scope>NUCLEOTIDE SEQUENCE [LARGE SCALE GENOMIC DNA]</scope>
    <source>
        <strain evidence="1 2">KR1UV-12</strain>
    </source>
</reference>